<dbReference type="GO" id="GO:0003964">
    <property type="term" value="F:RNA-directed DNA polymerase activity"/>
    <property type="evidence" value="ECO:0007669"/>
    <property type="project" value="UniProtKB-KW"/>
</dbReference>
<dbReference type="GO" id="GO:0006310">
    <property type="term" value="P:DNA recombination"/>
    <property type="evidence" value="ECO:0007669"/>
    <property type="project" value="UniProtKB-KW"/>
</dbReference>
<keyword evidence="9" id="KW-0239">DNA-directed DNA polymerase</keyword>
<keyword evidence="7" id="KW-0229">DNA integration</keyword>
<dbReference type="STRING" id="1328759.A0A5C2RR30"/>
<keyword evidence="12" id="KW-1185">Reference proteome</keyword>
<feature type="non-terminal residue" evidence="11">
    <location>
        <position position="1"/>
    </location>
</feature>
<dbReference type="GO" id="GO:0004519">
    <property type="term" value="F:endonuclease activity"/>
    <property type="evidence" value="ECO:0007669"/>
    <property type="project" value="UniProtKB-KW"/>
</dbReference>
<protein>
    <recommendedName>
        <fullName evidence="13">GAG-pre-integrase domain-containing protein</fullName>
    </recommendedName>
</protein>
<dbReference type="PANTHER" id="PTHR42648:SF11">
    <property type="entry name" value="TRANSPOSON TY4-P GAG-POL POLYPROTEIN"/>
    <property type="match status" value="1"/>
</dbReference>
<dbReference type="Proteomes" id="UP000313359">
    <property type="component" value="Unassembled WGS sequence"/>
</dbReference>
<evidence type="ECO:0000256" key="3">
    <source>
        <dbReference type="ARBA" id="ARBA00022723"/>
    </source>
</evidence>
<dbReference type="GO" id="GO:0003887">
    <property type="term" value="F:DNA-directed DNA polymerase activity"/>
    <property type="evidence" value="ECO:0007669"/>
    <property type="project" value="UniProtKB-KW"/>
</dbReference>
<evidence type="ECO:0000313" key="12">
    <source>
        <dbReference type="Proteomes" id="UP000313359"/>
    </source>
</evidence>
<dbReference type="AlphaFoldDB" id="A0A5C2RR30"/>
<dbReference type="GO" id="GO:0046872">
    <property type="term" value="F:metal ion binding"/>
    <property type="evidence" value="ECO:0007669"/>
    <property type="project" value="UniProtKB-KW"/>
</dbReference>
<keyword evidence="8" id="KW-0695">RNA-directed DNA polymerase</keyword>
<keyword evidence="5" id="KW-0378">Hydrolase</keyword>
<keyword evidence="10" id="KW-0233">DNA recombination</keyword>
<feature type="non-terminal residue" evidence="11">
    <location>
        <position position="89"/>
    </location>
</feature>
<evidence type="ECO:0000256" key="1">
    <source>
        <dbReference type="ARBA" id="ARBA00022695"/>
    </source>
</evidence>
<keyword evidence="1" id="KW-0548">Nucleotidyltransferase</keyword>
<evidence type="ECO:0000256" key="2">
    <source>
        <dbReference type="ARBA" id="ARBA00022722"/>
    </source>
</evidence>
<keyword evidence="2" id="KW-0540">Nuclease</keyword>
<proteinExistence type="predicted"/>
<dbReference type="GO" id="GO:0015074">
    <property type="term" value="P:DNA integration"/>
    <property type="evidence" value="ECO:0007669"/>
    <property type="project" value="UniProtKB-KW"/>
</dbReference>
<organism evidence="11 12">
    <name type="scientific">Lentinus tigrinus ALCF2SS1-6</name>
    <dbReference type="NCBI Taxonomy" id="1328759"/>
    <lineage>
        <taxon>Eukaryota</taxon>
        <taxon>Fungi</taxon>
        <taxon>Dikarya</taxon>
        <taxon>Basidiomycota</taxon>
        <taxon>Agaricomycotina</taxon>
        <taxon>Agaricomycetes</taxon>
        <taxon>Polyporales</taxon>
        <taxon>Polyporaceae</taxon>
        <taxon>Lentinus</taxon>
    </lineage>
</organism>
<evidence type="ECO:0000313" key="11">
    <source>
        <dbReference type="EMBL" id="RPD54092.1"/>
    </source>
</evidence>
<evidence type="ECO:0008006" key="13">
    <source>
        <dbReference type="Google" id="ProtNLM"/>
    </source>
</evidence>
<keyword evidence="3" id="KW-0479">Metal-binding</keyword>
<dbReference type="EMBL" id="ML122311">
    <property type="protein sequence ID" value="RPD54092.1"/>
    <property type="molecule type" value="Genomic_DNA"/>
</dbReference>
<keyword evidence="9" id="KW-0808">Transferase</keyword>
<evidence type="ECO:0000256" key="6">
    <source>
        <dbReference type="ARBA" id="ARBA00022842"/>
    </source>
</evidence>
<evidence type="ECO:0000256" key="10">
    <source>
        <dbReference type="ARBA" id="ARBA00023172"/>
    </source>
</evidence>
<evidence type="ECO:0000256" key="7">
    <source>
        <dbReference type="ARBA" id="ARBA00022908"/>
    </source>
</evidence>
<gene>
    <name evidence="11" type="ORF">L227DRAFT_489648</name>
</gene>
<dbReference type="GO" id="GO:0016787">
    <property type="term" value="F:hydrolase activity"/>
    <property type="evidence" value="ECO:0007669"/>
    <property type="project" value="UniProtKB-KW"/>
</dbReference>
<dbReference type="InterPro" id="IPR039537">
    <property type="entry name" value="Retrotran_Ty1/copia-like"/>
</dbReference>
<accession>A0A5C2RR30</accession>
<dbReference type="PANTHER" id="PTHR42648">
    <property type="entry name" value="TRANSPOSASE, PUTATIVE-RELATED"/>
    <property type="match status" value="1"/>
</dbReference>
<keyword evidence="4" id="KW-0255">Endonuclease</keyword>
<evidence type="ECO:0000256" key="4">
    <source>
        <dbReference type="ARBA" id="ARBA00022759"/>
    </source>
</evidence>
<reference evidence="11" key="1">
    <citation type="journal article" date="2018" name="Genome Biol. Evol.">
        <title>Genomics and development of Lentinus tigrinus, a white-rot wood-decaying mushroom with dimorphic fruiting bodies.</title>
        <authorList>
            <person name="Wu B."/>
            <person name="Xu Z."/>
            <person name="Knudson A."/>
            <person name="Carlson A."/>
            <person name="Chen N."/>
            <person name="Kovaka S."/>
            <person name="LaButti K."/>
            <person name="Lipzen A."/>
            <person name="Pennachio C."/>
            <person name="Riley R."/>
            <person name="Schakwitz W."/>
            <person name="Umezawa K."/>
            <person name="Ohm R.A."/>
            <person name="Grigoriev I.V."/>
            <person name="Nagy L.G."/>
            <person name="Gibbons J."/>
            <person name="Hibbett D."/>
        </authorList>
    </citation>
    <scope>NUCLEOTIDE SEQUENCE [LARGE SCALE GENOMIC DNA]</scope>
    <source>
        <strain evidence="11">ALCF2SS1-6</strain>
    </source>
</reference>
<name>A0A5C2RR30_9APHY</name>
<evidence type="ECO:0000256" key="9">
    <source>
        <dbReference type="ARBA" id="ARBA00022932"/>
    </source>
</evidence>
<evidence type="ECO:0000256" key="5">
    <source>
        <dbReference type="ARBA" id="ARBA00022801"/>
    </source>
</evidence>
<keyword evidence="6" id="KW-0460">Magnesium</keyword>
<dbReference type="OrthoDB" id="2715572at2759"/>
<evidence type="ECO:0000256" key="8">
    <source>
        <dbReference type="ARBA" id="ARBA00022918"/>
    </source>
</evidence>
<sequence length="89" mass="9869">LAHLSYPVLRTMVQKGRICGVKLTKAELNAPPPPCPSCIKGKMTRASFPLSTSGRPKCILAYVSTDLWGKGQVETPSGKRYMMMFTDHW</sequence>